<evidence type="ECO:0000256" key="4">
    <source>
        <dbReference type="ARBA" id="ARBA00022964"/>
    </source>
</evidence>
<evidence type="ECO:0000259" key="8">
    <source>
        <dbReference type="Pfam" id="PF20510"/>
    </source>
</evidence>
<accession>A0ABV7VIP5</accession>
<feature type="domain" description="Homogentisate 1,2-dioxygenase C-terminal" evidence="7">
    <location>
        <begin position="270"/>
        <end position="379"/>
    </location>
</feature>
<dbReference type="SUPFAM" id="SSF51182">
    <property type="entry name" value="RmlC-like cupins"/>
    <property type="match status" value="1"/>
</dbReference>
<comment type="cofactor">
    <cofactor evidence="1">
        <name>Fe cation</name>
        <dbReference type="ChEBI" id="CHEBI:24875"/>
    </cofactor>
</comment>
<dbReference type="PANTHER" id="PTHR11056">
    <property type="entry name" value="HOMOGENTISATE 1,2-DIOXYGENASE"/>
    <property type="match status" value="1"/>
</dbReference>
<proteinExistence type="inferred from homology"/>
<evidence type="ECO:0000313" key="10">
    <source>
        <dbReference type="Proteomes" id="UP001595711"/>
    </source>
</evidence>
<keyword evidence="4" id="KW-0223">Dioxygenase</keyword>
<dbReference type="InterPro" id="IPR011051">
    <property type="entry name" value="RmlC_Cupin_sf"/>
</dbReference>
<protein>
    <submittedName>
        <fullName evidence="9">Homogentisate 1,2-dioxygenase</fullName>
    </submittedName>
</protein>
<dbReference type="Pfam" id="PF20510">
    <property type="entry name" value="HgmA_N"/>
    <property type="match status" value="1"/>
</dbReference>
<dbReference type="EMBL" id="JBHRYJ010000003">
    <property type="protein sequence ID" value="MFC3676907.1"/>
    <property type="molecule type" value="Genomic_DNA"/>
</dbReference>
<dbReference type="Proteomes" id="UP001595711">
    <property type="component" value="Unassembled WGS sequence"/>
</dbReference>
<dbReference type="InterPro" id="IPR046452">
    <property type="entry name" value="HgmA_N"/>
</dbReference>
<reference evidence="10" key="1">
    <citation type="journal article" date="2019" name="Int. J. Syst. Evol. Microbiol.">
        <title>The Global Catalogue of Microorganisms (GCM) 10K type strain sequencing project: providing services to taxonomists for standard genome sequencing and annotation.</title>
        <authorList>
            <consortium name="The Broad Institute Genomics Platform"/>
            <consortium name="The Broad Institute Genome Sequencing Center for Infectious Disease"/>
            <person name="Wu L."/>
            <person name="Ma J."/>
        </authorList>
    </citation>
    <scope>NUCLEOTIDE SEQUENCE [LARGE SCALE GENOMIC DNA]</scope>
    <source>
        <strain evidence="10">KCTC 42182</strain>
    </source>
</reference>
<organism evidence="9 10">
    <name type="scientific">Ferrovibrio xuzhouensis</name>
    <dbReference type="NCBI Taxonomy" id="1576914"/>
    <lineage>
        <taxon>Bacteria</taxon>
        <taxon>Pseudomonadati</taxon>
        <taxon>Pseudomonadota</taxon>
        <taxon>Alphaproteobacteria</taxon>
        <taxon>Rhodospirillales</taxon>
        <taxon>Rhodospirillaceae</taxon>
        <taxon>Ferrovibrio</taxon>
    </lineage>
</organism>
<dbReference type="InterPro" id="IPR005708">
    <property type="entry name" value="Homogentis_dOase"/>
</dbReference>
<evidence type="ECO:0000256" key="6">
    <source>
        <dbReference type="ARBA" id="ARBA00023004"/>
    </source>
</evidence>
<name>A0ABV7VIP5_9PROT</name>
<feature type="domain" description="Homogentisate 1,2-dioxygenase N-terminal" evidence="8">
    <location>
        <begin position="95"/>
        <end position="240"/>
    </location>
</feature>
<dbReference type="InterPro" id="IPR046451">
    <property type="entry name" value="HgmA_C"/>
</dbReference>
<evidence type="ECO:0000259" key="7">
    <source>
        <dbReference type="Pfam" id="PF04209"/>
    </source>
</evidence>
<keyword evidence="5" id="KW-0560">Oxidoreductase</keyword>
<comment type="similarity">
    <text evidence="2">Belongs to the homogentisate dioxygenase family.</text>
</comment>
<dbReference type="Gene3D" id="2.60.120.10">
    <property type="entry name" value="Jelly Rolls"/>
    <property type="match status" value="1"/>
</dbReference>
<dbReference type="RefSeq" id="WP_379728180.1">
    <property type="nucleotide sequence ID" value="NZ_JBHRYJ010000003.1"/>
</dbReference>
<dbReference type="Pfam" id="PF04209">
    <property type="entry name" value="HgmA_C"/>
    <property type="match status" value="1"/>
</dbReference>
<keyword evidence="3" id="KW-0479">Metal-binding</keyword>
<dbReference type="InterPro" id="IPR014710">
    <property type="entry name" value="RmlC-like_jellyroll"/>
</dbReference>
<evidence type="ECO:0000256" key="1">
    <source>
        <dbReference type="ARBA" id="ARBA00001962"/>
    </source>
</evidence>
<keyword evidence="10" id="KW-1185">Reference proteome</keyword>
<evidence type="ECO:0000313" key="9">
    <source>
        <dbReference type="EMBL" id="MFC3676907.1"/>
    </source>
</evidence>
<evidence type="ECO:0000256" key="5">
    <source>
        <dbReference type="ARBA" id="ARBA00023002"/>
    </source>
</evidence>
<comment type="caution">
    <text evidence="9">The sequence shown here is derived from an EMBL/GenBank/DDBJ whole genome shotgun (WGS) entry which is preliminary data.</text>
</comment>
<evidence type="ECO:0000256" key="2">
    <source>
        <dbReference type="ARBA" id="ARBA00007757"/>
    </source>
</evidence>
<keyword evidence="6" id="KW-0408">Iron</keyword>
<dbReference type="PANTHER" id="PTHR11056:SF0">
    <property type="entry name" value="HOMOGENTISATE 1,2-DIOXYGENASE"/>
    <property type="match status" value="1"/>
</dbReference>
<gene>
    <name evidence="9" type="ORF">ACFOOQ_15220</name>
</gene>
<sequence>MAKTWIPMIHSEGQASRQAHVALPEGTFEREMGKEGFFGPAAHLYHQNPPTGWIDWEGPLKPRAFDTTKFADAVDCPWQARLLLGNAHVKYRHLLLTAAMDHLVRNGDGDELLFVHDGDGELFCDFGHLSYAEGDYIMLPRGTMWRLEPARPSRFLLIEATNDSYRLPEKGLVGPHAIFDPGVLQIPALDDAFRAQQQKGPASGGRNWRVVIKRRDQLSTVTYPYNPLDVVGWKGDLTAVKLNWRDIRPLMSHRYHLPPSAHTTFLASRFVVCTFVPRPIESDPQALKVPFFHNNDDYDEVIFYHRGEFFSRDNIHPGMITLHPCGFPHGPHPKAFATGAKAARKETDEVAVMLDTRDALDVGAAAESVEFGGYVASWNPQGFRQAAE</sequence>
<evidence type="ECO:0000256" key="3">
    <source>
        <dbReference type="ARBA" id="ARBA00022723"/>
    </source>
</evidence>